<reference evidence="1" key="1">
    <citation type="journal article" date="2014" name="Front. Microbiol.">
        <title>High frequency of phylogenetically diverse reductive dehalogenase-homologous genes in deep subseafloor sedimentary metagenomes.</title>
        <authorList>
            <person name="Kawai M."/>
            <person name="Futagami T."/>
            <person name="Toyoda A."/>
            <person name="Takaki Y."/>
            <person name="Nishi S."/>
            <person name="Hori S."/>
            <person name="Arai W."/>
            <person name="Tsubouchi T."/>
            <person name="Morono Y."/>
            <person name="Uchiyama I."/>
            <person name="Ito T."/>
            <person name="Fujiyama A."/>
            <person name="Inagaki F."/>
            <person name="Takami H."/>
        </authorList>
    </citation>
    <scope>NUCLEOTIDE SEQUENCE</scope>
    <source>
        <strain evidence="1">Expedition CK06-06</strain>
    </source>
</reference>
<dbReference type="AlphaFoldDB" id="X1GCE9"/>
<protein>
    <submittedName>
        <fullName evidence="1">Uncharacterized protein</fullName>
    </submittedName>
</protein>
<comment type="caution">
    <text evidence="1">The sequence shown here is derived from an EMBL/GenBank/DDBJ whole genome shotgun (WGS) entry which is preliminary data.</text>
</comment>
<sequence length="146" mass="16821">MNSVFSMTNRELITPDGARTILQGLGFEADAIDPMLQLRHQLLDPDAIKQLYWRKFLSPQEASSRMQQLGFKSEDMPLIEKLWNPVDPYTGNVPPFPDIIRMAVRDVFNPDAVARYGLDVNYPEVVSRYADMTGFGDYWSRAYWRG</sequence>
<organism evidence="1">
    <name type="scientific">marine sediment metagenome</name>
    <dbReference type="NCBI Taxonomy" id="412755"/>
    <lineage>
        <taxon>unclassified sequences</taxon>
        <taxon>metagenomes</taxon>
        <taxon>ecological metagenomes</taxon>
    </lineage>
</organism>
<dbReference type="EMBL" id="BARU01007189">
    <property type="protein sequence ID" value="GAH42470.1"/>
    <property type="molecule type" value="Genomic_DNA"/>
</dbReference>
<accession>X1GCE9</accession>
<gene>
    <name evidence="1" type="ORF">S03H2_14174</name>
</gene>
<proteinExistence type="predicted"/>
<evidence type="ECO:0000313" key="1">
    <source>
        <dbReference type="EMBL" id="GAH42470.1"/>
    </source>
</evidence>
<name>X1GCE9_9ZZZZ</name>